<proteinExistence type="predicted"/>
<dbReference type="RefSeq" id="WP_242333876.1">
    <property type="nucleotide sequence ID" value="NZ_CP071872.1"/>
</dbReference>
<dbReference type="Proteomes" id="UP000828924">
    <property type="component" value="Chromosome"/>
</dbReference>
<evidence type="ECO:0000313" key="3">
    <source>
        <dbReference type="Proteomes" id="UP000828924"/>
    </source>
</evidence>
<evidence type="ECO:0000313" key="2">
    <source>
        <dbReference type="EMBL" id="UNM14377.1"/>
    </source>
</evidence>
<accession>A0ABY3WSV2</accession>
<keyword evidence="3" id="KW-1185">Reference proteome</keyword>
<evidence type="ECO:0000256" key="1">
    <source>
        <dbReference type="SAM" id="MobiDB-lite"/>
    </source>
</evidence>
<organism evidence="2 3">
    <name type="scientific">Streptomyces formicae</name>
    <dbReference type="NCBI Taxonomy" id="1616117"/>
    <lineage>
        <taxon>Bacteria</taxon>
        <taxon>Bacillati</taxon>
        <taxon>Actinomycetota</taxon>
        <taxon>Actinomycetes</taxon>
        <taxon>Kitasatosporales</taxon>
        <taxon>Streptomycetaceae</taxon>
        <taxon>Streptomyces</taxon>
    </lineage>
</organism>
<feature type="region of interest" description="Disordered" evidence="1">
    <location>
        <begin position="119"/>
        <end position="166"/>
    </location>
</feature>
<protein>
    <submittedName>
        <fullName evidence="2">Uncharacterized protein</fullName>
    </submittedName>
</protein>
<reference evidence="2 3" key="1">
    <citation type="submission" date="2021-03" db="EMBL/GenBank/DDBJ databases">
        <title>Complete genome of Streptomyces formicae strain 1H-GS9 (DSM 100524).</title>
        <authorList>
            <person name="Atanasov K.E."/>
            <person name="Altabella T."/>
            <person name="Ferrer A."/>
        </authorList>
    </citation>
    <scope>NUCLEOTIDE SEQUENCE [LARGE SCALE GENOMIC DNA]</scope>
    <source>
        <strain evidence="2 3">1H-GS9</strain>
    </source>
</reference>
<sequence>MIRAVRCLELIHVTDVPGFELAKQSVGPSGHDGFQGTYVRTPGGAQVRLVVDRGELTAANCPAAQVDSVGDAPVACAQDGDATWYRTAGGRHEYARAENGHIVRVAADKAVDRATLRTAAEAAPRADDRELDAILPEAVPDAPPDERGDLPPVGDGAPSNDVGASG</sequence>
<gene>
    <name evidence="2" type="ORF">J4032_25500</name>
</gene>
<name>A0ABY3WSV2_9ACTN</name>
<dbReference type="EMBL" id="CP071872">
    <property type="protein sequence ID" value="UNM14377.1"/>
    <property type="molecule type" value="Genomic_DNA"/>
</dbReference>